<reference evidence="2" key="1">
    <citation type="submission" date="2023-03" db="EMBL/GenBank/DDBJ databases">
        <title>Massive genome expansion in bonnet fungi (Mycena s.s.) driven by repeated elements and novel gene families across ecological guilds.</title>
        <authorList>
            <consortium name="Lawrence Berkeley National Laboratory"/>
            <person name="Harder C.B."/>
            <person name="Miyauchi S."/>
            <person name="Viragh M."/>
            <person name="Kuo A."/>
            <person name="Thoen E."/>
            <person name="Andreopoulos B."/>
            <person name="Lu D."/>
            <person name="Skrede I."/>
            <person name="Drula E."/>
            <person name="Henrissat B."/>
            <person name="Morin E."/>
            <person name="Kohler A."/>
            <person name="Barry K."/>
            <person name="LaButti K."/>
            <person name="Morin E."/>
            <person name="Salamov A."/>
            <person name="Lipzen A."/>
            <person name="Mereny Z."/>
            <person name="Hegedus B."/>
            <person name="Baldrian P."/>
            <person name="Stursova M."/>
            <person name="Weitz H."/>
            <person name="Taylor A."/>
            <person name="Grigoriev I.V."/>
            <person name="Nagy L.G."/>
            <person name="Martin F."/>
            <person name="Kauserud H."/>
        </authorList>
    </citation>
    <scope>NUCLEOTIDE SEQUENCE</scope>
    <source>
        <strain evidence="2">CBHHK173m</strain>
    </source>
</reference>
<feature type="compositionally biased region" description="Basic and acidic residues" evidence="1">
    <location>
        <begin position="64"/>
        <end position="76"/>
    </location>
</feature>
<dbReference type="Proteomes" id="UP001222325">
    <property type="component" value="Unassembled WGS sequence"/>
</dbReference>
<keyword evidence="3" id="KW-1185">Reference proteome</keyword>
<evidence type="ECO:0000313" key="3">
    <source>
        <dbReference type="Proteomes" id="UP001222325"/>
    </source>
</evidence>
<evidence type="ECO:0000256" key="1">
    <source>
        <dbReference type="SAM" id="MobiDB-lite"/>
    </source>
</evidence>
<organism evidence="2 3">
    <name type="scientific">Mycena belliarum</name>
    <dbReference type="NCBI Taxonomy" id="1033014"/>
    <lineage>
        <taxon>Eukaryota</taxon>
        <taxon>Fungi</taxon>
        <taxon>Dikarya</taxon>
        <taxon>Basidiomycota</taxon>
        <taxon>Agaricomycotina</taxon>
        <taxon>Agaricomycetes</taxon>
        <taxon>Agaricomycetidae</taxon>
        <taxon>Agaricales</taxon>
        <taxon>Marasmiineae</taxon>
        <taxon>Mycenaceae</taxon>
        <taxon>Mycena</taxon>
    </lineage>
</organism>
<evidence type="ECO:0000313" key="2">
    <source>
        <dbReference type="EMBL" id="KAJ7103985.1"/>
    </source>
</evidence>
<feature type="compositionally biased region" description="Polar residues" evidence="1">
    <location>
        <begin position="1"/>
        <end position="10"/>
    </location>
</feature>
<protein>
    <submittedName>
        <fullName evidence="2">Uncharacterized protein</fullName>
    </submittedName>
</protein>
<accession>A0AAD6UIB1</accession>
<sequence>MSASSSKQGLPSSSRSREKPSVSAILRGMGIKRQAASSGFSLPVPSSEKLGSANRESNVGMRPPVDKKGKGKEKEKGKGKKKDRSTSFKVSSVVVVGCGTEFVGHSDGDQRYEVLTAKNTKTPSKVAIQNASLNGMGVNEPHDGIIMDSSWDHTQLTDYLRMVVPKPFLYFDAQAGASNDNDPAWYLGTNDCRKLAIVPTKEPTGADVKYYRGNSGTGFHLCHVWIVSAEPIPADIVASWIEDDSLAFRKPAEPSSDDDGEESSASLSPAPFMPKNPSKRRLFSHSSDEEDPCHNLMYFVMLLVGAVSSRKWSRLPDLFTDGVAQEISASGDFIDLTKDEVGANTSLPDWASVLTPSKLTEAVDPLYTRHSEPDMYMPEGNPYGRKVYEFK</sequence>
<comment type="caution">
    <text evidence="2">The sequence shown here is derived from an EMBL/GenBank/DDBJ whole genome shotgun (WGS) entry which is preliminary data.</text>
</comment>
<feature type="region of interest" description="Disordered" evidence="1">
    <location>
        <begin position="249"/>
        <end position="286"/>
    </location>
</feature>
<gene>
    <name evidence="2" type="ORF">B0H15DRAFT_942020</name>
</gene>
<name>A0AAD6UIB1_9AGAR</name>
<proteinExistence type="predicted"/>
<dbReference type="AlphaFoldDB" id="A0AAD6UIB1"/>
<feature type="region of interest" description="Disordered" evidence="1">
    <location>
        <begin position="1"/>
        <end position="86"/>
    </location>
</feature>
<dbReference type="EMBL" id="JARJCN010000001">
    <property type="protein sequence ID" value="KAJ7103985.1"/>
    <property type="molecule type" value="Genomic_DNA"/>
</dbReference>